<gene>
    <name evidence="2" type="ORF">SAMN04489742_4716</name>
</gene>
<keyword evidence="3" id="KW-1185">Reference proteome</keyword>
<accession>A0A1H1HW07</accession>
<dbReference type="GO" id="GO:0016779">
    <property type="term" value="F:nucleotidyltransferase activity"/>
    <property type="evidence" value="ECO:0007669"/>
    <property type="project" value="UniProtKB-ARBA"/>
</dbReference>
<dbReference type="CDD" id="cd04182">
    <property type="entry name" value="GT_2_like_f"/>
    <property type="match status" value="1"/>
</dbReference>
<dbReference type="InterPro" id="IPR025877">
    <property type="entry name" value="MobA-like_NTP_Trfase"/>
</dbReference>
<dbReference type="SUPFAM" id="SSF53448">
    <property type="entry name" value="Nucleotide-diphospho-sugar transferases"/>
    <property type="match status" value="1"/>
</dbReference>
<dbReference type="PANTHER" id="PTHR43777:SF1">
    <property type="entry name" value="MOLYBDENUM COFACTOR CYTIDYLYLTRANSFERASE"/>
    <property type="match status" value="1"/>
</dbReference>
<evidence type="ECO:0000313" key="2">
    <source>
        <dbReference type="EMBL" id="SDR29603.1"/>
    </source>
</evidence>
<dbReference type="AlphaFoldDB" id="A0A1H1HW07"/>
<protein>
    <submittedName>
        <fullName evidence="2">Nicotine blue oxidoreductase</fullName>
    </submittedName>
</protein>
<reference evidence="2 3" key="1">
    <citation type="submission" date="2016-10" db="EMBL/GenBank/DDBJ databases">
        <authorList>
            <person name="de Groot N.N."/>
        </authorList>
    </citation>
    <scope>NUCLEOTIDE SEQUENCE [LARGE SCALE GENOMIC DNA]</scope>
    <source>
        <strain evidence="2 3">DSM 20117</strain>
    </source>
</reference>
<dbReference type="STRING" id="37928.SAMN04489742_4716"/>
<evidence type="ECO:0000259" key="1">
    <source>
        <dbReference type="Pfam" id="PF12804"/>
    </source>
</evidence>
<dbReference type="Pfam" id="PF12804">
    <property type="entry name" value="NTP_transf_3"/>
    <property type="match status" value="1"/>
</dbReference>
<proteinExistence type="predicted"/>
<dbReference type="PANTHER" id="PTHR43777">
    <property type="entry name" value="MOLYBDENUM COFACTOR CYTIDYLYLTRANSFERASE"/>
    <property type="match status" value="1"/>
</dbReference>
<dbReference type="Proteomes" id="UP000181917">
    <property type="component" value="Unassembled WGS sequence"/>
</dbReference>
<evidence type="ECO:0000313" key="3">
    <source>
        <dbReference type="Proteomes" id="UP000181917"/>
    </source>
</evidence>
<dbReference type="RefSeq" id="WP_083340034.1">
    <property type="nucleotide sequence ID" value="NZ_CP018865.1"/>
</dbReference>
<dbReference type="OrthoDB" id="4427994at2"/>
<dbReference type="EMBL" id="FNKH01000003">
    <property type="protein sequence ID" value="SDR29603.1"/>
    <property type="molecule type" value="Genomic_DNA"/>
</dbReference>
<dbReference type="Gene3D" id="3.90.550.10">
    <property type="entry name" value="Spore Coat Polysaccharide Biosynthesis Protein SpsA, Chain A"/>
    <property type="match status" value="1"/>
</dbReference>
<dbReference type="InterPro" id="IPR029044">
    <property type="entry name" value="Nucleotide-diphossugar_trans"/>
</dbReference>
<sequence>MGLAGLILAAGAGRRMAAGPKALLRYRNEYFIDRLGRTLQEAGCSPVSVVLGCEADEVQRTAHLADMRVVVNPQWASGMASSFRVGIAASILGEADILVSVVDQPDVSKEIIARLRGDHGPGRITVPLYAGNPGHPVLLDAALARKAAATAAGDSGARAFMLRHPSVVDYVDCSDLGSGLDVDTPEDLRGLKDLLP</sequence>
<feature type="domain" description="MobA-like NTP transferase" evidence="1">
    <location>
        <begin position="5"/>
        <end position="164"/>
    </location>
</feature>
<organism evidence="2 3">
    <name type="scientific">Crystallibacter crystallopoietes</name>
    <dbReference type="NCBI Taxonomy" id="37928"/>
    <lineage>
        <taxon>Bacteria</taxon>
        <taxon>Bacillati</taxon>
        <taxon>Actinomycetota</taxon>
        <taxon>Actinomycetes</taxon>
        <taxon>Micrococcales</taxon>
        <taxon>Micrococcaceae</taxon>
        <taxon>Crystallibacter</taxon>
    </lineage>
</organism>
<name>A0A1H1HW07_9MICC</name>